<sequence length="163" mass="18174">MAQQKTSLEKATFAAGCFWGVEEAFRHLAGVKETVVGYAGGTTEHPTYEQVCSGTTGHAESVRATYDPKVISYEKLLEAFWNTHDPTILNRQGPDVGEQYRSAIFFHTPEQEAAARKSKAALEKSGKHTRKIVTDIVPAGPFYTAEEYHQQYLEKRGMSTCRI</sequence>
<comment type="caution">
    <text evidence="6">The sequence shown here is derived from an EMBL/GenBank/DDBJ whole genome shotgun (WGS) entry which is preliminary data.</text>
</comment>
<comment type="catalytic activity">
    <reaction evidence="2 4">
        <text>L-methionyl-[protein] + [thioredoxin]-disulfide + H2O = L-methionyl-(S)-S-oxide-[protein] + [thioredoxin]-dithiol</text>
        <dbReference type="Rhea" id="RHEA:14217"/>
        <dbReference type="Rhea" id="RHEA-COMP:10698"/>
        <dbReference type="Rhea" id="RHEA-COMP:10700"/>
        <dbReference type="Rhea" id="RHEA-COMP:12313"/>
        <dbReference type="Rhea" id="RHEA-COMP:12315"/>
        <dbReference type="ChEBI" id="CHEBI:15377"/>
        <dbReference type="ChEBI" id="CHEBI:16044"/>
        <dbReference type="ChEBI" id="CHEBI:29950"/>
        <dbReference type="ChEBI" id="CHEBI:44120"/>
        <dbReference type="ChEBI" id="CHEBI:50058"/>
        <dbReference type="EC" id="1.8.4.11"/>
    </reaction>
</comment>
<comment type="catalytic activity">
    <reaction evidence="3 4">
        <text>[thioredoxin]-disulfide + L-methionine + H2O = L-methionine (S)-S-oxide + [thioredoxin]-dithiol</text>
        <dbReference type="Rhea" id="RHEA:19993"/>
        <dbReference type="Rhea" id="RHEA-COMP:10698"/>
        <dbReference type="Rhea" id="RHEA-COMP:10700"/>
        <dbReference type="ChEBI" id="CHEBI:15377"/>
        <dbReference type="ChEBI" id="CHEBI:29950"/>
        <dbReference type="ChEBI" id="CHEBI:50058"/>
        <dbReference type="ChEBI" id="CHEBI:57844"/>
        <dbReference type="ChEBI" id="CHEBI:58772"/>
        <dbReference type="EC" id="1.8.4.11"/>
    </reaction>
</comment>
<dbReference type="EC" id="1.8.4.11" evidence="4"/>
<evidence type="ECO:0000256" key="4">
    <source>
        <dbReference type="HAMAP-Rule" id="MF_01401"/>
    </source>
</evidence>
<evidence type="ECO:0000313" key="6">
    <source>
        <dbReference type="EMBL" id="OGG51211.1"/>
    </source>
</evidence>
<dbReference type="GO" id="GO:0008113">
    <property type="term" value="F:peptide-methionine (S)-S-oxide reductase activity"/>
    <property type="evidence" value="ECO:0007669"/>
    <property type="project" value="UniProtKB-UniRule"/>
</dbReference>
<organism evidence="6 7">
    <name type="scientific">Candidatus Kaiserbacteria bacterium RIFCSPHIGHO2_01_FULL_54_36b</name>
    <dbReference type="NCBI Taxonomy" id="1798483"/>
    <lineage>
        <taxon>Bacteria</taxon>
        <taxon>Candidatus Kaiseribacteriota</taxon>
    </lineage>
</organism>
<name>A0A1F6CQA0_9BACT</name>
<dbReference type="InterPro" id="IPR036509">
    <property type="entry name" value="Met_Sox_Rdtase_MsrA_sf"/>
</dbReference>
<evidence type="ECO:0000256" key="3">
    <source>
        <dbReference type="ARBA" id="ARBA00048782"/>
    </source>
</evidence>
<feature type="domain" description="Peptide methionine sulphoxide reductase MsrA" evidence="5">
    <location>
        <begin position="10"/>
        <end position="161"/>
    </location>
</feature>
<accession>A0A1F6CQA0</accession>
<evidence type="ECO:0000256" key="1">
    <source>
        <dbReference type="ARBA" id="ARBA00023002"/>
    </source>
</evidence>
<feature type="active site" evidence="4">
    <location>
        <position position="17"/>
    </location>
</feature>
<dbReference type="Pfam" id="PF01625">
    <property type="entry name" value="PMSR"/>
    <property type="match status" value="1"/>
</dbReference>
<proteinExistence type="inferred from homology"/>
<evidence type="ECO:0000313" key="7">
    <source>
        <dbReference type="Proteomes" id="UP000176445"/>
    </source>
</evidence>
<dbReference type="EMBL" id="MFKW01000035">
    <property type="protein sequence ID" value="OGG51211.1"/>
    <property type="molecule type" value="Genomic_DNA"/>
</dbReference>
<dbReference type="NCBIfam" id="TIGR00401">
    <property type="entry name" value="msrA"/>
    <property type="match status" value="1"/>
</dbReference>
<evidence type="ECO:0000259" key="5">
    <source>
        <dbReference type="Pfam" id="PF01625"/>
    </source>
</evidence>
<dbReference type="Proteomes" id="UP000176445">
    <property type="component" value="Unassembled WGS sequence"/>
</dbReference>
<gene>
    <name evidence="4" type="primary">msrA</name>
    <name evidence="6" type="ORF">A2704_06515</name>
</gene>
<comment type="similarity">
    <text evidence="4">Belongs to the MsrA Met sulfoxide reductase family.</text>
</comment>
<dbReference type="PANTHER" id="PTHR43774">
    <property type="entry name" value="PEPTIDE METHIONINE SULFOXIDE REDUCTASE"/>
    <property type="match status" value="1"/>
</dbReference>
<dbReference type="InterPro" id="IPR002569">
    <property type="entry name" value="Met_Sox_Rdtase_MsrA_dom"/>
</dbReference>
<reference evidence="6 7" key="1">
    <citation type="journal article" date="2016" name="Nat. Commun.">
        <title>Thousands of microbial genomes shed light on interconnected biogeochemical processes in an aquifer system.</title>
        <authorList>
            <person name="Anantharaman K."/>
            <person name="Brown C.T."/>
            <person name="Hug L.A."/>
            <person name="Sharon I."/>
            <person name="Castelle C.J."/>
            <person name="Probst A.J."/>
            <person name="Thomas B.C."/>
            <person name="Singh A."/>
            <person name="Wilkins M.J."/>
            <person name="Karaoz U."/>
            <person name="Brodie E.L."/>
            <person name="Williams K.H."/>
            <person name="Hubbard S.S."/>
            <person name="Banfield J.F."/>
        </authorList>
    </citation>
    <scope>NUCLEOTIDE SEQUENCE [LARGE SCALE GENOMIC DNA]</scope>
</reference>
<keyword evidence="1 4" id="KW-0560">Oxidoreductase</keyword>
<dbReference type="PANTHER" id="PTHR43774:SF1">
    <property type="entry name" value="PEPTIDE METHIONINE SULFOXIDE REDUCTASE MSRA 2"/>
    <property type="match status" value="1"/>
</dbReference>
<dbReference type="AlphaFoldDB" id="A0A1F6CQA0"/>
<dbReference type="HAMAP" id="MF_01401">
    <property type="entry name" value="MsrA"/>
    <property type="match status" value="1"/>
</dbReference>
<protein>
    <recommendedName>
        <fullName evidence="4">Peptide methionine sulfoxide reductase MsrA</fullName>
        <shortName evidence="4">Protein-methionine-S-oxide reductase</shortName>
        <ecNumber evidence="4">1.8.4.11</ecNumber>
    </recommendedName>
    <alternativeName>
        <fullName evidence="4">Peptide-methionine (S)-S-oxide reductase</fullName>
        <shortName evidence="4">Peptide Met(O) reductase</shortName>
    </alternativeName>
</protein>
<dbReference type="SUPFAM" id="SSF55068">
    <property type="entry name" value="Peptide methionine sulfoxide reductase"/>
    <property type="match status" value="1"/>
</dbReference>
<dbReference type="GO" id="GO:0033744">
    <property type="term" value="F:L-methionine:thioredoxin-disulfide S-oxidoreductase activity"/>
    <property type="evidence" value="ECO:0007669"/>
    <property type="project" value="RHEA"/>
</dbReference>
<dbReference type="Gene3D" id="3.30.1060.10">
    <property type="entry name" value="Peptide methionine sulphoxide reductase MsrA"/>
    <property type="match status" value="1"/>
</dbReference>
<comment type="function">
    <text evidence="4">Has an important function as a repair enzyme for proteins that have been inactivated by oxidation. Catalyzes the reversible oxidation-reduction of methionine sulfoxide in proteins to methionine.</text>
</comment>
<evidence type="ECO:0000256" key="2">
    <source>
        <dbReference type="ARBA" id="ARBA00047806"/>
    </source>
</evidence>